<feature type="region of interest" description="Disordered" evidence="1">
    <location>
        <begin position="1"/>
        <end position="47"/>
    </location>
</feature>
<feature type="compositionally biased region" description="Basic residues" evidence="1">
    <location>
        <begin position="32"/>
        <end position="44"/>
    </location>
</feature>
<evidence type="ECO:0000313" key="2">
    <source>
        <dbReference type="EMBL" id="CDX54746.1"/>
    </source>
</evidence>
<evidence type="ECO:0000256" key="1">
    <source>
        <dbReference type="SAM" id="MobiDB-lite"/>
    </source>
</evidence>
<dbReference type="Proteomes" id="UP000182888">
    <property type="component" value="Unassembled WGS sequence"/>
</dbReference>
<accession>A0A0K2VVV0</accession>
<organism evidence="2 3">
    <name type="scientific">Mesorhizobium plurifarium</name>
    <dbReference type="NCBI Taxonomy" id="69974"/>
    <lineage>
        <taxon>Bacteria</taxon>
        <taxon>Pseudomonadati</taxon>
        <taxon>Pseudomonadota</taxon>
        <taxon>Alphaproteobacteria</taxon>
        <taxon>Hyphomicrobiales</taxon>
        <taxon>Phyllobacteriaceae</taxon>
        <taxon>Mesorhizobium</taxon>
    </lineage>
</organism>
<protein>
    <submittedName>
        <fullName evidence="2">Uncharacterized protein</fullName>
    </submittedName>
</protein>
<proteinExistence type="predicted"/>
<gene>
    <name evidence="2" type="ORF">MPL1032_190242</name>
</gene>
<dbReference type="PROSITE" id="PS51257">
    <property type="entry name" value="PROKAR_LIPOPROTEIN"/>
    <property type="match status" value="1"/>
</dbReference>
<evidence type="ECO:0000313" key="3">
    <source>
        <dbReference type="Proteomes" id="UP000182888"/>
    </source>
</evidence>
<name>A0A0K2VVV0_MESPL</name>
<sequence>MFGSSRSGRAIRTPYTAGTGPGGSACGATRPARARRRREWRAHRTTSDSVRHRDRSWLSLRGVLVGRRVDGRHGAKGPRRAPASAAPCRTERGCVGNEAPMHLGYCSSLKFGDFGRRRAFVAGVAAAGHTGCGISRTTVAPASPVSSPTGGGEVGWGPGSAPGDGCCDRITPAFSSCSRMPFCVCSI</sequence>
<reference evidence="3" key="1">
    <citation type="submission" date="2014-08" db="EMBL/GenBank/DDBJ databases">
        <authorList>
            <person name="Edwards T."/>
        </authorList>
    </citation>
    <scope>NUCLEOTIDE SEQUENCE [LARGE SCALE GENOMIC DNA]</scope>
</reference>
<dbReference type="AlphaFoldDB" id="A0A0K2VVV0"/>
<dbReference type="EMBL" id="CCND01000011">
    <property type="protein sequence ID" value="CDX54746.1"/>
    <property type="molecule type" value="Genomic_DNA"/>
</dbReference>